<proteinExistence type="predicted"/>
<protein>
    <submittedName>
        <fullName evidence="3">Uncharacterized protein</fullName>
    </submittedName>
</protein>
<dbReference type="EMBL" id="RIBY02002267">
    <property type="protein sequence ID" value="KAH9821379.1"/>
    <property type="molecule type" value="Genomic_DNA"/>
</dbReference>
<feature type="compositionally biased region" description="Polar residues" evidence="1">
    <location>
        <begin position="24"/>
        <end position="47"/>
    </location>
</feature>
<evidence type="ECO:0000313" key="3">
    <source>
        <dbReference type="EMBL" id="KAH9821379.1"/>
    </source>
</evidence>
<sequence length="237" mass="25198">MGLPQLLKTSAPGDRTPRTRKTKISSPSRPWTHTASATPQLTGSPASNVAHASPTSPSSPAPPPHNPATAIEPVISNPMPLRVLRTSGSTPHLESEPNLPTYLHRAAPPPYIPGTYGGLGTTDPNQAEESPDHPPPYRSTETLELPAYSPGIVVAPGSPRMVADVRRWYGRPAGPRALEEGDAYGGLRDRGDDADVVRCLKLKGRWRWSLFALGVLLLVFIAVGSLVAAFTLARGGF</sequence>
<evidence type="ECO:0000256" key="2">
    <source>
        <dbReference type="SAM" id="Phobius"/>
    </source>
</evidence>
<organism evidence="3 4">
    <name type="scientific">Teratosphaeria destructans</name>
    <dbReference type="NCBI Taxonomy" id="418781"/>
    <lineage>
        <taxon>Eukaryota</taxon>
        <taxon>Fungi</taxon>
        <taxon>Dikarya</taxon>
        <taxon>Ascomycota</taxon>
        <taxon>Pezizomycotina</taxon>
        <taxon>Dothideomycetes</taxon>
        <taxon>Dothideomycetidae</taxon>
        <taxon>Mycosphaerellales</taxon>
        <taxon>Teratosphaeriaceae</taxon>
        <taxon>Teratosphaeria</taxon>
    </lineage>
</organism>
<feature type="region of interest" description="Disordered" evidence="1">
    <location>
        <begin position="115"/>
        <end position="137"/>
    </location>
</feature>
<accession>A0A9W7VZP1</accession>
<feature type="compositionally biased region" description="Pro residues" evidence="1">
    <location>
        <begin position="57"/>
        <end position="66"/>
    </location>
</feature>
<gene>
    <name evidence="3" type="ORF">Tdes44962_MAKER04976</name>
</gene>
<keyword evidence="2" id="KW-0812">Transmembrane</keyword>
<feature type="transmembrane region" description="Helical" evidence="2">
    <location>
        <begin position="210"/>
        <end position="233"/>
    </location>
</feature>
<keyword evidence="2" id="KW-0472">Membrane</keyword>
<evidence type="ECO:0000256" key="1">
    <source>
        <dbReference type="SAM" id="MobiDB-lite"/>
    </source>
</evidence>
<keyword evidence="4" id="KW-1185">Reference proteome</keyword>
<dbReference type="OrthoDB" id="10505228at2759"/>
<dbReference type="Proteomes" id="UP001138500">
    <property type="component" value="Unassembled WGS sequence"/>
</dbReference>
<evidence type="ECO:0000313" key="4">
    <source>
        <dbReference type="Proteomes" id="UP001138500"/>
    </source>
</evidence>
<dbReference type="AlphaFoldDB" id="A0A9W7VZP1"/>
<feature type="region of interest" description="Disordered" evidence="1">
    <location>
        <begin position="1"/>
        <end position="77"/>
    </location>
</feature>
<feature type="region of interest" description="Disordered" evidence="1">
    <location>
        <begin position="82"/>
        <end position="101"/>
    </location>
</feature>
<name>A0A9W7VZP1_9PEZI</name>
<comment type="caution">
    <text evidence="3">The sequence shown here is derived from an EMBL/GenBank/DDBJ whole genome shotgun (WGS) entry which is preliminary data.</text>
</comment>
<keyword evidence="2" id="KW-1133">Transmembrane helix</keyword>
<reference evidence="3 4" key="2">
    <citation type="journal article" date="2021" name="Curr. Genet.">
        <title>Genetic response to nitrogen starvation in the aggressive Eucalyptus foliar pathogen Teratosphaeria destructans.</title>
        <authorList>
            <person name="Havenga M."/>
            <person name="Wingfield B.D."/>
            <person name="Wingfield M.J."/>
            <person name="Dreyer L.L."/>
            <person name="Roets F."/>
            <person name="Aylward J."/>
        </authorList>
    </citation>
    <scope>NUCLEOTIDE SEQUENCE [LARGE SCALE GENOMIC DNA]</scope>
    <source>
        <strain evidence="3">CMW44962</strain>
    </source>
</reference>
<reference evidence="3 4" key="1">
    <citation type="journal article" date="2018" name="IMA Fungus">
        <title>IMA Genome-F 10: Nine draft genome sequences of Claviceps purpurea s.lat., including C. arundinis, C. humidiphila, and C. cf. spartinae, pseudomolecules for the pitch canker pathogen Fusarium circinatum, draft genome of Davidsoniella eucalypti, Grosmannia galeiformis, Quambalaria eucalypti, and Teratosphaeria destructans.</title>
        <authorList>
            <person name="Wingfield B.D."/>
            <person name="Liu M."/>
            <person name="Nguyen H.D."/>
            <person name="Lane F.A."/>
            <person name="Morgan S.W."/>
            <person name="De Vos L."/>
            <person name="Wilken P.M."/>
            <person name="Duong T.A."/>
            <person name="Aylward J."/>
            <person name="Coetzee M.P."/>
            <person name="Dadej K."/>
            <person name="De Beer Z.W."/>
            <person name="Findlay W."/>
            <person name="Havenga M."/>
            <person name="Kolarik M."/>
            <person name="Menzies J.G."/>
            <person name="Naidoo K."/>
            <person name="Pochopski O."/>
            <person name="Shoukouhi P."/>
            <person name="Santana Q.C."/>
            <person name="Seifert K.A."/>
            <person name="Soal N."/>
            <person name="Steenkamp E.T."/>
            <person name="Tatham C.T."/>
            <person name="van der Nest M.A."/>
            <person name="Wingfield M.J."/>
        </authorList>
    </citation>
    <scope>NUCLEOTIDE SEQUENCE [LARGE SCALE GENOMIC DNA]</scope>
    <source>
        <strain evidence="3">CMW44962</strain>
    </source>
</reference>